<feature type="compositionally biased region" description="Basic and acidic residues" evidence="1">
    <location>
        <begin position="128"/>
        <end position="140"/>
    </location>
</feature>
<comment type="caution">
    <text evidence="2">The sequence shown here is derived from an EMBL/GenBank/DDBJ whole genome shotgun (WGS) entry which is preliminary data.</text>
</comment>
<organism evidence="2 3">
    <name type="scientific">Aldrovandia affinis</name>
    <dbReference type="NCBI Taxonomy" id="143900"/>
    <lineage>
        <taxon>Eukaryota</taxon>
        <taxon>Metazoa</taxon>
        <taxon>Chordata</taxon>
        <taxon>Craniata</taxon>
        <taxon>Vertebrata</taxon>
        <taxon>Euteleostomi</taxon>
        <taxon>Actinopterygii</taxon>
        <taxon>Neopterygii</taxon>
        <taxon>Teleostei</taxon>
        <taxon>Notacanthiformes</taxon>
        <taxon>Halosauridae</taxon>
        <taxon>Aldrovandia</taxon>
    </lineage>
</organism>
<name>A0AAD7RVG6_9TELE</name>
<dbReference type="AlphaFoldDB" id="A0AAD7RVG6"/>
<sequence>MKFHLSEEAFPIEPENSAPAAYVALAQRRRSDFSRTSESKWLAEGRGGEETGTSWSLREGRGSGMCFTPVKSHSLQPPDTLKRAHRGTHTFPHCLSTSTQPPYHPRSPPTPPSTYRPDGALRLGVVTERLEVPSNERTEPSETPGRAGELRRCGGNLAAAPGPDD</sequence>
<dbReference type="EMBL" id="JAINUG010000162">
    <property type="protein sequence ID" value="KAJ8391074.1"/>
    <property type="molecule type" value="Genomic_DNA"/>
</dbReference>
<accession>A0AAD7RVG6</accession>
<proteinExistence type="predicted"/>
<gene>
    <name evidence="2" type="ORF">AAFF_G00096950</name>
</gene>
<evidence type="ECO:0000256" key="1">
    <source>
        <dbReference type="SAM" id="MobiDB-lite"/>
    </source>
</evidence>
<evidence type="ECO:0000313" key="3">
    <source>
        <dbReference type="Proteomes" id="UP001221898"/>
    </source>
</evidence>
<reference evidence="2" key="1">
    <citation type="journal article" date="2023" name="Science">
        <title>Genome structures resolve the early diversification of teleost fishes.</title>
        <authorList>
            <person name="Parey E."/>
            <person name="Louis A."/>
            <person name="Montfort J."/>
            <person name="Bouchez O."/>
            <person name="Roques C."/>
            <person name="Iampietro C."/>
            <person name="Lluch J."/>
            <person name="Castinel A."/>
            <person name="Donnadieu C."/>
            <person name="Desvignes T."/>
            <person name="Floi Bucao C."/>
            <person name="Jouanno E."/>
            <person name="Wen M."/>
            <person name="Mejri S."/>
            <person name="Dirks R."/>
            <person name="Jansen H."/>
            <person name="Henkel C."/>
            <person name="Chen W.J."/>
            <person name="Zahm M."/>
            <person name="Cabau C."/>
            <person name="Klopp C."/>
            <person name="Thompson A.W."/>
            <person name="Robinson-Rechavi M."/>
            <person name="Braasch I."/>
            <person name="Lecointre G."/>
            <person name="Bobe J."/>
            <person name="Postlethwait J.H."/>
            <person name="Berthelot C."/>
            <person name="Roest Crollius H."/>
            <person name="Guiguen Y."/>
        </authorList>
    </citation>
    <scope>NUCLEOTIDE SEQUENCE</scope>
    <source>
        <strain evidence="2">NC1722</strain>
    </source>
</reference>
<keyword evidence="3" id="KW-1185">Reference proteome</keyword>
<protein>
    <submittedName>
        <fullName evidence="2">Uncharacterized protein</fullName>
    </submittedName>
</protein>
<evidence type="ECO:0000313" key="2">
    <source>
        <dbReference type="EMBL" id="KAJ8391074.1"/>
    </source>
</evidence>
<dbReference type="Proteomes" id="UP001221898">
    <property type="component" value="Unassembled WGS sequence"/>
</dbReference>
<feature type="compositionally biased region" description="Basic and acidic residues" evidence="1">
    <location>
        <begin position="29"/>
        <end position="49"/>
    </location>
</feature>
<feature type="compositionally biased region" description="Pro residues" evidence="1">
    <location>
        <begin position="102"/>
        <end position="114"/>
    </location>
</feature>
<feature type="region of interest" description="Disordered" evidence="1">
    <location>
        <begin position="28"/>
        <end position="165"/>
    </location>
</feature>